<evidence type="ECO:0000313" key="1">
    <source>
        <dbReference type="EMBL" id="WKD48983.1"/>
    </source>
</evidence>
<protein>
    <submittedName>
        <fullName evidence="1">Uncharacterized protein</fullName>
    </submittedName>
</protein>
<keyword evidence="2" id="KW-1185">Reference proteome</keyword>
<dbReference type="Proteomes" id="UP001321520">
    <property type="component" value="Chromosome"/>
</dbReference>
<accession>A0ABY9E7J3</accession>
<dbReference type="EMBL" id="CP098023">
    <property type="protein sequence ID" value="WKD48983.1"/>
    <property type="molecule type" value="Genomic_DNA"/>
</dbReference>
<reference evidence="1 2" key="1">
    <citation type="submission" date="2022-05" db="EMBL/GenBank/DDBJ databases">
        <title>Microbulbifer sp. nov., isolated from sponge.</title>
        <authorList>
            <person name="Gao L."/>
        </authorList>
    </citation>
    <scope>NUCLEOTIDE SEQUENCE [LARGE SCALE GENOMIC DNA]</scope>
    <source>
        <strain evidence="1 2">MI-G</strain>
    </source>
</reference>
<proteinExistence type="predicted"/>
<organism evidence="1 2">
    <name type="scientific">Microbulbifer spongiae</name>
    <dbReference type="NCBI Taxonomy" id="2944933"/>
    <lineage>
        <taxon>Bacteria</taxon>
        <taxon>Pseudomonadati</taxon>
        <taxon>Pseudomonadota</taxon>
        <taxon>Gammaproteobacteria</taxon>
        <taxon>Cellvibrionales</taxon>
        <taxon>Microbulbiferaceae</taxon>
        <taxon>Microbulbifer</taxon>
    </lineage>
</organism>
<sequence length="197" mass="22695">MPITDQDNNLFPLDKVTSVLEAAQYQGAYAVRHNICFSRSDTHRYYRNEQPCDRHSRFSFKLKGSQPPVLLLDSFHLIGFASNAAEVKLQDWKCSRHMPNVPASQNFYSLPTALSMGWYRMVLQVTSLSRRLSVDIETLAQEHLLARHCYIRHKKSPPEPLQRVFFRITAEPRQTQKGMPFPVFREPAAIYVLAGNS</sequence>
<evidence type="ECO:0000313" key="2">
    <source>
        <dbReference type="Proteomes" id="UP001321520"/>
    </source>
</evidence>
<dbReference type="RefSeq" id="WP_301414769.1">
    <property type="nucleotide sequence ID" value="NZ_CP098023.1"/>
</dbReference>
<gene>
    <name evidence="1" type="ORF">M8T91_13930</name>
</gene>
<name>A0ABY9E7J3_9GAMM</name>